<dbReference type="CDD" id="cd00054">
    <property type="entry name" value="EGF_CA"/>
    <property type="match status" value="1"/>
</dbReference>
<protein>
    <recommendedName>
        <fullName evidence="3">EGF-like domain-containing protein</fullName>
    </recommendedName>
</protein>
<keyword evidence="2" id="KW-0472">Membrane</keyword>
<proteinExistence type="predicted"/>
<feature type="disulfide bond" evidence="1">
    <location>
        <begin position="32"/>
        <end position="41"/>
    </location>
</feature>
<keyword evidence="1" id="KW-1015">Disulfide bond</keyword>
<dbReference type="EMBL" id="UYJE01006233">
    <property type="protein sequence ID" value="VDI44097.1"/>
    <property type="molecule type" value="Genomic_DNA"/>
</dbReference>
<comment type="caution">
    <text evidence="1">Lacks conserved residue(s) required for the propagation of feature annotation.</text>
</comment>
<dbReference type="OrthoDB" id="6054340at2759"/>
<organism evidence="4 5">
    <name type="scientific">Mytilus galloprovincialis</name>
    <name type="common">Mediterranean mussel</name>
    <dbReference type="NCBI Taxonomy" id="29158"/>
    <lineage>
        <taxon>Eukaryota</taxon>
        <taxon>Metazoa</taxon>
        <taxon>Spiralia</taxon>
        <taxon>Lophotrochozoa</taxon>
        <taxon>Mollusca</taxon>
        <taxon>Bivalvia</taxon>
        <taxon>Autobranchia</taxon>
        <taxon>Pteriomorphia</taxon>
        <taxon>Mytilida</taxon>
        <taxon>Mytiloidea</taxon>
        <taxon>Mytilidae</taxon>
        <taxon>Mytilinae</taxon>
        <taxon>Mytilus</taxon>
    </lineage>
</organism>
<accession>A0A8B6F4L3</accession>
<evidence type="ECO:0000313" key="4">
    <source>
        <dbReference type="EMBL" id="VDI44097.1"/>
    </source>
</evidence>
<dbReference type="AlphaFoldDB" id="A0A8B6F4L3"/>
<feature type="domain" description="EGF-like" evidence="3">
    <location>
        <begin position="10"/>
        <end position="42"/>
    </location>
</feature>
<dbReference type="PROSITE" id="PS50026">
    <property type="entry name" value="EGF_3"/>
    <property type="match status" value="1"/>
</dbReference>
<keyword evidence="1" id="KW-0245">EGF-like domain</keyword>
<evidence type="ECO:0000313" key="5">
    <source>
        <dbReference type="Proteomes" id="UP000596742"/>
    </source>
</evidence>
<dbReference type="Gene3D" id="2.10.25.10">
    <property type="entry name" value="Laminin"/>
    <property type="match status" value="1"/>
</dbReference>
<gene>
    <name evidence="4" type="ORF">MGAL_10B009907</name>
</gene>
<dbReference type="InterPro" id="IPR000742">
    <property type="entry name" value="EGF"/>
</dbReference>
<evidence type="ECO:0000259" key="3">
    <source>
        <dbReference type="PROSITE" id="PS50026"/>
    </source>
</evidence>
<sequence length="774" mass="86389">MLLPYVLNSSYSVCSSVCQNGGSCINPDTCHCAAGYEGSTCQSVDNSYTPVLQNTSSSLFYVNSSTMVQYSYTVSSTTANRETWSNQQTYTSLVLSVDAIFDQNSTIGFIQTFPDYVSDITFGVVTGQVISTFTFASGGSTTFTNDCTGLSSASPIDELRCIIPIVAPFSVASGDKFRFTFYVTSGGNRRLKNTDNNIITETEFYRGHSVQEVLEFRFDFEMPVHCIQSSSCTDEDNPLQMADDTTVTAIRPYWSGWIDAISGVYRYVFEVWKMEYVPGQDGLREPLITSTTNPEPLFITEIMADNITFPEYTPSEPGVYSCILEVNDKANNSIYVRRIVVFDDTSDINVNSSNGLYISTASTETDYMWQTEYNLDGVTDINVVWTDLFSNHLHDKEHFLSKILDYEPRLSDNINRHDYKKILAVFDDNEGDRTLNATSHLRGIIKYEIAHEIISKPKSVPPDFGWSDISPLSETTSFQMTTRTIGDGDSHQVWIRATDVTSRNHTITTIIHFDKTGPLIHLSNIAYNINGGPQQFTSRMAVISQDLHSGVLNASYKIVLNETGEVKFQTDLFINNETTEDCAKTADCYCVSMGQCFTRTMTFDFDNCKLAVPLELIDSGTYSLHVTSYNTARLASFSIIQMGDVGRFNGVNQYDSPDLEESSINLIIIIVPPVVLLFVIIVIGIIVYCSCLKKRLRRLSTSPFAPPDLVLNGKLPIVTNILVKSKSDMLSIPERPSIDKMAEYPNNVIFRLDLPKGRANMLAPISSRLSDRND</sequence>
<keyword evidence="2" id="KW-1133">Transmembrane helix</keyword>
<feature type="disulfide bond" evidence="1">
    <location>
        <begin position="14"/>
        <end position="24"/>
    </location>
</feature>
<keyword evidence="2" id="KW-0812">Transmembrane</keyword>
<evidence type="ECO:0000256" key="1">
    <source>
        <dbReference type="PROSITE-ProRule" id="PRU00076"/>
    </source>
</evidence>
<evidence type="ECO:0000256" key="2">
    <source>
        <dbReference type="SAM" id="Phobius"/>
    </source>
</evidence>
<dbReference type="Proteomes" id="UP000596742">
    <property type="component" value="Unassembled WGS sequence"/>
</dbReference>
<dbReference type="PROSITE" id="PS01186">
    <property type="entry name" value="EGF_2"/>
    <property type="match status" value="1"/>
</dbReference>
<name>A0A8B6F4L3_MYTGA</name>
<dbReference type="SUPFAM" id="SSF57196">
    <property type="entry name" value="EGF/Laminin"/>
    <property type="match status" value="1"/>
</dbReference>
<reference evidence="4" key="1">
    <citation type="submission" date="2018-11" db="EMBL/GenBank/DDBJ databases">
        <authorList>
            <person name="Alioto T."/>
            <person name="Alioto T."/>
        </authorList>
    </citation>
    <scope>NUCLEOTIDE SEQUENCE</scope>
</reference>
<keyword evidence="5" id="KW-1185">Reference proteome</keyword>
<dbReference type="SMART" id="SM00181">
    <property type="entry name" value="EGF"/>
    <property type="match status" value="1"/>
</dbReference>
<comment type="caution">
    <text evidence="4">The sequence shown here is derived from an EMBL/GenBank/DDBJ whole genome shotgun (WGS) entry which is preliminary data.</text>
</comment>
<feature type="transmembrane region" description="Helical" evidence="2">
    <location>
        <begin position="666"/>
        <end position="689"/>
    </location>
</feature>
<dbReference type="PROSITE" id="PS00022">
    <property type="entry name" value="EGF_1"/>
    <property type="match status" value="1"/>
</dbReference>